<evidence type="ECO:0000313" key="2">
    <source>
        <dbReference type="EMBL" id="KAK7244998.1"/>
    </source>
</evidence>
<keyword evidence="3" id="KW-1185">Reference proteome</keyword>
<comment type="caution">
    <text evidence="2">The sequence shown here is derived from an EMBL/GenBank/DDBJ whole genome shotgun (WGS) entry which is preliminary data.</text>
</comment>
<reference evidence="2 3" key="1">
    <citation type="submission" date="2024-01" db="EMBL/GenBank/DDBJ databases">
        <title>The genomes of 5 underutilized Papilionoideae crops provide insights into root nodulation and disease resistanc.</title>
        <authorList>
            <person name="Yuan L."/>
        </authorList>
    </citation>
    <scope>NUCLEOTIDE SEQUENCE [LARGE SCALE GENOMIC DNA]</scope>
    <source>
        <strain evidence="2">ZHUSHIDOU_FW_LH</strain>
        <tissue evidence="2">Leaf</tissue>
    </source>
</reference>
<dbReference type="PANTHER" id="PTHR33499:SF11">
    <property type="entry name" value="NO APICAL MERISTEM-ASSOCIATED C-TERMINAL DOMAIN-CONTAINING PROTEIN"/>
    <property type="match status" value="1"/>
</dbReference>
<evidence type="ECO:0000313" key="3">
    <source>
        <dbReference type="Proteomes" id="UP001372338"/>
    </source>
</evidence>
<name>A0AAN9HTQ2_CROPI</name>
<dbReference type="Proteomes" id="UP001372338">
    <property type="component" value="Unassembled WGS sequence"/>
</dbReference>
<accession>A0AAN9HTQ2</accession>
<organism evidence="2 3">
    <name type="scientific">Crotalaria pallida</name>
    <name type="common">Smooth rattlebox</name>
    <name type="synonym">Crotalaria striata</name>
    <dbReference type="NCBI Taxonomy" id="3830"/>
    <lineage>
        <taxon>Eukaryota</taxon>
        <taxon>Viridiplantae</taxon>
        <taxon>Streptophyta</taxon>
        <taxon>Embryophyta</taxon>
        <taxon>Tracheophyta</taxon>
        <taxon>Spermatophyta</taxon>
        <taxon>Magnoliopsida</taxon>
        <taxon>eudicotyledons</taxon>
        <taxon>Gunneridae</taxon>
        <taxon>Pentapetalae</taxon>
        <taxon>rosids</taxon>
        <taxon>fabids</taxon>
        <taxon>Fabales</taxon>
        <taxon>Fabaceae</taxon>
        <taxon>Papilionoideae</taxon>
        <taxon>50 kb inversion clade</taxon>
        <taxon>genistoids sensu lato</taxon>
        <taxon>core genistoids</taxon>
        <taxon>Crotalarieae</taxon>
        <taxon>Crotalaria</taxon>
    </lineage>
</organism>
<dbReference type="InterPro" id="IPR004252">
    <property type="entry name" value="Probable_transposase_24"/>
</dbReference>
<protein>
    <submittedName>
        <fullName evidence="2">Uncharacterized protein</fullName>
    </submittedName>
</protein>
<evidence type="ECO:0000256" key="1">
    <source>
        <dbReference type="SAM" id="Coils"/>
    </source>
</evidence>
<dbReference type="PANTHER" id="PTHR33499">
    <property type="entry name" value="OS12G0282400 PROTEIN-RELATED"/>
    <property type="match status" value="1"/>
</dbReference>
<sequence>MPSKDVVEEVLDVDAYQQVEVDADCCTLGHDQQLDDYSVSSLVTNAFVVDNDTNVVKLIKEAIEGKIGGKRQQEYDDDFINDDSSCVLEALHVDTSSGVSIDKRNCVGYSKFIQQNLRSTTVDAQHDKGNLVPLGSKGIEALSQIKSQGQRGKYKSFVVDMKIKGKGSKLNIVIPQDIDRAIGENAQHLVNECGRVVRTKAPLNVRNWQEAFSTAGDIMWKDIEEKFTIVEGGSYEKMYAFVVDTMQRPYRIWKTCLHYYYKSMNSDEERLKNPPPDLPQDQWEYCVKRFGSEEFKKISERNSKNRLSEKRCTHTTGNLSFTEFEDKMVKQNKGVKPHADAIWLAEHTHENADGELEWADTDELKEVISTNGATMTQEEVLLEVLKPRSGYFRGKGTTLRGYTKGQHQILQQKEMQKQQQIIQEQEQRIKELEEMCEQDKNELEEKREQDKKELEMIREQDKKEMLEQQKLAMDVFKQQMMEMFARRVE</sequence>
<dbReference type="AlphaFoldDB" id="A0AAN9HTQ2"/>
<proteinExistence type="predicted"/>
<dbReference type="Pfam" id="PF03004">
    <property type="entry name" value="Transposase_24"/>
    <property type="match status" value="1"/>
</dbReference>
<dbReference type="EMBL" id="JAYWIO010000008">
    <property type="protein sequence ID" value="KAK7244998.1"/>
    <property type="molecule type" value="Genomic_DNA"/>
</dbReference>
<feature type="coiled-coil region" evidence="1">
    <location>
        <begin position="415"/>
        <end position="469"/>
    </location>
</feature>
<gene>
    <name evidence="2" type="ORF">RIF29_39828</name>
</gene>
<keyword evidence="1" id="KW-0175">Coiled coil</keyword>